<dbReference type="Gene3D" id="1.10.260.40">
    <property type="entry name" value="lambda repressor-like DNA-binding domains"/>
    <property type="match status" value="1"/>
</dbReference>
<dbReference type="Pfam" id="PF01381">
    <property type="entry name" value="HTH_3"/>
    <property type="match status" value="1"/>
</dbReference>
<gene>
    <name evidence="2" type="ORF">UFOPK3204_01950</name>
</gene>
<protein>
    <submittedName>
        <fullName evidence="2">Unannotated protein</fullName>
    </submittedName>
</protein>
<dbReference type="SUPFAM" id="SSF47413">
    <property type="entry name" value="lambda repressor-like DNA-binding domains"/>
    <property type="match status" value="1"/>
</dbReference>
<sequence>MVAFVTPPAVLSALSRMGHDAATWRRLRRLQVTEVADRAGVSRHTVMRLEAGGSISTENLLRISRALGVLEELSLSLDPLSTDVGRLRAEEQLPKRVRRPKVAGPT</sequence>
<dbReference type="CDD" id="cd00093">
    <property type="entry name" value="HTH_XRE"/>
    <property type="match status" value="1"/>
</dbReference>
<organism evidence="2">
    <name type="scientific">freshwater metagenome</name>
    <dbReference type="NCBI Taxonomy" id="449393"/>
    <lineage>
        <taxon>unclassified sequences</taxon>
        <taxon>metagenomes</taxon>
        <taxon>ecological metagenomes</taxon>
    </lineage>
</organism>
<accession>A0A6J7ATA8</accession>
<evidence type="ECO:0000259" key="1">
    <source>
        <dbReference type="PROSITE" id="PS50943"/>
    </source>
</evidence>
<dbReference type="PROSITE" id="PS50943">
    <property type="entry name" value="HTH_CROC1"/>
    <property type="match status" value="1"/>
</dbReference>
<feature type="domain" description="HTH cro/C1-type" evidence="1">
    <location>
        <begin position="24"/>
        <end position="73"/>
    </location>
</feature>
<dbReference type="AlphaFoldDB" id="A0A6J7ATA8"/>
<dbReference type="InterPro" id="IPR010982">
    <property type="entry name" value="Lambda_DNA-bd_dom_sf"/>
</dbReference>
<dbReference type="InterPro" id="IPR001387">
    <property type="entry name" value="Cro/C1-type_HTH"/>
</dbReference>
<reference evidence="2" key="1">
    <citation type="submission" date="2020-05" db="EMBL/GenBank/DDBJ databases">
        <authorList>
            <person name="Chiriac C."/>
            <person name="Salcher M."/>
            <person name="Ghai R."/>
            <person name="Kavagutti S V."/>
        </authorList>
    </citation>
    <scope>NUCLEOTIDE SEQUENCE</scope>
</reference>
<dbReference type="EMBL" id="CAFABK010000183">
    <property type="protein sequence ID" value="CAB4836194.1"/>
    <property type="molecule type" value="Genomic_DNA"/>
</dbReference>
<evidence type="ECO:0000313" key="2">
    <source>
        <dbReference type="EMBL" id="CAB4836194.1"/>
    </source>
</evidence>
<name>A0A6J7ATA8_9ZZZZ</name>
<proteinExistence type="predicted"/>
<dbReference type="GO" id="GO:0003677">
    <property type="term" value="F:DNA binding"/>
    <property type="evidence" value="ECO:0007669"/>
    <property type="project" value="InterPro"/>
</dbReference>